<name>A0ABU0LBP3_XANAG</name>
<protein>
    <recommendedName>
        <fullName evidence="3">Transposase</fullName>
    </recommendedName>
</protein>
<organism evidence="1 2">
    <name type="scientific">Xanthobacter agilis</name>
    <dbReference type="NCBI Taxonomy" id="47492"/>
    <lineage>
        <taxon>Bacteria</taxon>
        <taxon>Pseudomonadati</taxon>
        <taxon>Pseudomonadota</taxon>
        <taxon>Alphaproteobacteria</taxon>
        <taxon>Hyphomicrobiales</taxon>
        <taxon>Xanthobacteraceae</taxon>
        <taxon>Xanthobacter</taxon>
    </lineage>
</organism>
<keyword evidence="2" id="KW-1185">Reference proteome</keyword>
<reference evidence="1 2" key="1">
    <citation type="submission" date="2023-07" db="EMBL/GenBank/DDBJ databases">
        <title>Genomic Encyclopedia of Type Strains, Phase IV (KMG-IV): sequencing the most valuable type-strain genomes for metagenomic binning, comparative biology and taxonomic classification.</title>
        <authorList>
            <person name="Goeker M."/>
        </authorList>
    </citation>
    <scope>NUCLEOTIDE SEQUENCE [LARGE SCALE GENOMIC DNA]</scope>
    <source>
        <strain evidence="1 2">DSM 3770</strain>
    </source>
</reference>
<comment type="caution">
    <text evidence="1">The sequence shown here is derived from an EMBL/GenBank/DDBJ whole genome shotgun (WGS) entry which is preliminary data.</text>
</comment>
<dbReference type="EMBL" id="JAUSVY010000002">
    <property type="protein sequence ID" value="MDQ0504521.1"/>
    <property type="molecule type" value="Genomic_DNA"/>
</dbReference>
<sequence length="52" mass="5695">MKVPTSKNSRIFNEIDPTADHPDLNRLIGLIYDEGAPKCIDGKTPISAISKI</sequence>
<accession>A0ABU0LBP3</accession>
<evidence type="ECO:0008006" key="3">
    <source>
        <dbReference type="Google" id="ProtNLM"/>
    </source>
</evidence>
<dbReference type="RefSeq" id="WP_394085364.1">
    <property type="nucleotide sequence ID" value="NZ_JBAFWJ010000003.1"/>
</dbReference>
<dbReference type="Proteomes" id="UP001241747">
    <property type="component" value="Unassembled WGS sequence"/>
</dbReference>
<evidence type="ECO:0000313" key="2">
    <source>
        <dbReference type="Proteomes" id="UP001241747"/>
    </source>
</evidence>
<proteinExistence type="predicted"/>
<evidence type="ECO:0000313" key="1">
    <source>
        <dbReference type="EMBL" id="MDQ0504521.1"/>
    </source>
</evidence>
<gene>
    <name evidence="1" type="ORF">QOZ94_001295</name>
</gene>